<accession>A0A2P2QFN7</accession>
<evidence type="ECO:0000313" key="2">
    <source>
        <dbReference type="EMBL" id="MBX65687.1"/>
    </source>
</evidence>
<protein>
    <submittedName>
        <fullName evidence="2">Uncharacterized protein</fullName>
    </submittedName>
</protein>
<dbReference type="AlphaFoldDB" id="A0A2P2QFN7"/>
<evidence type="ECO:0000256" key="1">
    <source>
        <dbReference type="SAM" id="MobiDB-lite"/>
    </source>
</evidence>
<sequence>MSIQPQLNTNMPAHRQRGQKGKSSCKYIPQPHYIKKTKHRKKYAVYVDSRKKIYLPQIIAFYS</sequence>
<feature type="region of interest" description="Disordered" evidence="1">
    <location>
        <begin position="1"/>
        <end position="28"/>
    </location>
</feature>
<organism evidence="2">
    <name type="scientific">Rhizophora mucronata</name>
    <name type="common">Asiatic mangrove</name>
    <dbReference type="NCBI Taxonomy" id="61149"/>
    <lineage>
        <taxon>Eukaryota</taxon>
        <taxon>Viridiplantae</taxon>
        <taxon>Streptophyta</taxon>
        <taxon>Embryophyta</taxon>
        <taxon>Tracheophyta</taxon>
        <taxon>Spermatophyta</taxon>
        <taxon>Magnoliopsida</taxon>
        <taxon>eudicotyledons</taxon>
        <taxon>Gunneridae</taxon>
        <taxon>Pentapetalae</taxon>
        <taxon>rosids</taxon>
        <taxon>fabids</taxon>
        <taxon>Malpighiales</taxon>
        <taxon>Rhizophoraceae</taxon>
        <taxon>Rhizophora</taxon>
    </lineage>
</organism>
<proteinExistence type="predicted"/>
<dbReference type="EMBL" id="GGEC01085203">
    <property type="protein sequence ID" value="MBX65687.1"/>
    <property type="molecule type" value="Transcribed_RNA"/>
</dbReference>
<reference evidence="2" key="1">
    <citation type="submission" date="2018-02" db="EMBL/GenBank/DDBJ databases">
        <title>Rhizophora mucronata_Transcriptome.</title>
        <authorList>
            <person name="Meera S.P."/>
            <person name="Sreeshan A."/>
            <person name="Augustine A."/>
        </authorList>
    </citation>
    <scope>NUCLEOTIDE SEQUENCE</scope>
    <source>
        <tissue evidence="2">Leaf</tissue>
    </source>
</reference>
<feature type="compositionally biased region" description="Polar residues" evidence="1">
    <location>
        <begin position="1"/>
        <end position="11"/>
    </location>
</feature>
<name>A0A2P2QFN7_RHIMU</name>